<sequence length="217" mass="24940">MSEFSYEDTRVAIVSACASVNIEFGATEDGRIASAVKETEYLDKLEARLLAVNPAFQVERPKARFWYDVRINGIPINLKLTTGGTDNAFNKTAIAYSMSGEEMLKKNMNFNKWFQYLRDMVKKESREIASEYHYLVLNKNTGAVLFKSIFDIHSYKSNPCNDMQISWAQEFLNADYRIAESEYKGKVKELLKTVQRSVKQLMESMREFADANIDALF</sequence>
<evidence type="ECO:0000313" key="1">
    <source>
        <dbReference type="EMBL" id="QHS88999.1"/>
    </source>
</evidence>
<organism evidence="1">
    <name type="scientific">viral metagenome</name>
    <dbReference type="NCBI Taxonomy" id="1070528"/>
    <lineage>
        <taxon>unclassified sequences</taxon>
        <taxon>metagenomes</taxon>
        <taxon>organismal metagenomes</taxon>
    </lineage>
</organism>
<dbReference type="AlphaFoldDB" id="A0A6C0BBQ0"/>
<proteinExistence type="predicted"/>
<reference evidence="1" key="1">
    <citation type="journal article" date="2020" name="Nature">
        <title>Giant virus diversity and host interactions through global metagenomics.</title>
        <authorList>
            <person name="Schulz F."/>
            <person name="Roux S."/>
            <person name="Paez-Espino D."/>
            <person name="Jungbluth S."/>
            <person name="Walsh D.A."/>
            <person name="Denef V.J."/>
            <person name="McMahon K.D."/>
            <person name="Konstantinidis K.T."/>
            <person name="Eloe-Fadrosh E.A."/>
            <person name="Kyrpides N.C."/>
            <person name="Woyke T."/>
        </authorList>
    </citation>
    <scope>NUCLEOTIDE SEQUENCE</scope>
    <source>
        <strain evidence="1">GVMAG-M-3300010158-59</strain>
    </source>
</reference>
<accession>A0A6C0BBQ0</accession>
<name>A0A6C0BBQ0_9ZZZZ</name>
<protein>
    <submittedName>
        <fullName evidence="1">Uncharacterized protein</fullName>
    </submittedName>
</protein>
<dbReference type="EMBL" id="MN739104">
    <property type="protein sequence ID" value="QHS88999.1"/>
    <property type="molecule type" value="Genomic_DNA"/>
</dbReference>